<dbReference type="InterPro" id="IPR050362">
    <property type="entry name" value="Cation-dep_OMT"/>
</dbReference>
<reference evidence="5" key="1">
    <citation type="journal article" date="2019" name="Int. J. Syst. Evol. Microbiol.">
        <title>The Global Catalogue of Microorganisms (GCM) 10K type strain sequencing project: providing services to taxonomists for standard genome sequencing and annotation.</title>
        <authorList>
            <consortium name="The Broad Institute Genomics Platform"/>
            <consortium name="The Broad Institute Genome Sequencing Center for Infectious Disease"/>
            <person name="Wu L."/>
            <person name="Ma J."/>
        </authorList>
    </citation>
    <scope>NUCLEOTIDE SEQUENCE [LARGE SCALE GENOMIC DNA]</scope>
    <source>
        <strain evidence="5">KCTC 52042</strain>
    </source>
</reference>
<evidence type="ECO:0000313" key="4">
    <source>
        <dbReference type="EMBL" id="MFD2532399.1"/>
    </source>
</evidence>
<dbReference type="CDD" id="cd02440">
    <property type="entry name" value="AdoMet_MTases"/>
    <property type="match status" value="1"/>
</dbReference>
<evidence type="ECO:0000256" key="2">
    <source>
        <dbReference type="ARBA" id="ARBA00022679"/>
    </source>
</evidence>
<gene>
    <name evidence="4" type="ORF">ACFSVN_08080</name>
</gene>
<dbReference type="EMBL" id="JBHULI010000024">
    <property type="protein sequence ID" value="MFD2532399.1"/>
    <property type="molecule type" value="Genomic_DNA"/>
</dbReference>
<comment type="caution">
    <text evidence="4">The sequence shown here is derived from an EMBL/GenBank/DDBJ whole genome shotgun (WGS) entry which is preliminary data.</text>
</comment>
<dbReference type="Proteomes" id="UP001597460">
    <property type="component" value="Unassembled WGS sequence"/>
</dbReference>
<sequence length="219" mass="24925">MKKHRHNPIVQITDQRIEEYSLRMTTVESERIKELVASSRSELDYIDMLSGNLVGQILKMLIRVSGAKRILEVGTFTGYSAVMMAEALPEDGEIITIEMNILYQELAERHFKMFDVENKITLMKGNAQELIKDIEGFFGLIFLDADKVSYSFYYEQALKKLESGGLLVVDNVLWNGTVLEPSDHKAEALGQFNGLVQQDKRVEQVLLPVRDGLTVIRKI</sequence>
<dbReference type="Gene3D" id="3.40.50.150">
    <property type="entry name" value="Vaccinia Virus protein VP39"/>
    <property type="match status" value="1"/>
</dbReference>
<organism evidence="4 5">
    <name type="scientific">Gracilimonas halophila</name>
    <dbReference type="NCBI Taxonomy" id="1834464"/>
    <lineage>
        <taxon>Bacteria</taxon>
        <taxon>Pseudomonadati</taxon>
        <taxon>Balneolota</taxon>
        <taxon>Balneolia</taxon>
        <taxon>Balneolales</taxon>
        <taxon>Balneolaceae</taxon>
        <taxon>Gracilimonas</taxon>
    </lineage>
</organism>
<dbReference type="InterPro" id="IPR002935">
    <property type="entry name" value="SAM_O-MeTrfase"/>
</dbReference>
<dbReference type="PANTHER" id="PTHR10509:SF14">
    <property type="entry name" value="CAFFEOYL-COA O-METHYLTRANSFERASE 3-RELATED"/>
    <property type="match status" value="1"/>
</dbReference>
<dbReference type="PANTHER" id="PTHR10509">
    <property type="entry name" value="O-METHYLTRANSFERASE-RELATED"/>
    <property type="match status" value="1"/>
</dbReference>
<dbReference type="RefSeq" id="WP_390300818.1">
    <property type="nucleotide sequence ID" value="NZ_JBHULI010000024.1"/>
</dbReference>
<dbReference type="PROSITE" id="PS51682">
    <property type="entry name" value="SAM_OMT_I"/>
    <property type="match status" value="1"/>
</dbReference>
<dbReference type="EC" id="2.1.1.-" evidence="4"/>
<dbReference type="SUPFAM" id="SSF53335">
    <property type="entry name" value="S-adenosyl-L-methionine-dependent methyltransferases"/>
    <property type="match status" value="1"/>
</dbReference>
<dbReference type="GO" id="GO:0008168">
    <property type="term" value="F:methyltransferase activity"/>
    <property type="evidence" value="ECO:0007669"/>
    <property type="project" value="UniProtKB-KW"/>
</dbReference>
<evidence type="ECO:0000313" key="5">
    <source>
        <dbReference type="Proteomes" id="UP001597460"/>
    </source>
</evidence>
<keyword evidence="5" id="KW-1185">Reference proteome</keyword>
<accession>A0ABW5JLC6</accession>
<dbReference type="Pfam" id="PF01596">
    <property type="entry name" value="Methyltransf_3"/>
    <property type="match status" value="1"/>
</dbReference>
<dbReference type="GO" id="GO:0032259">
    <property type="term" value="P:methylation"/>
    <property type="evidence" value="ECO:0007669"/>
    <property type="project" value="UniProtKB-KW"/>
</dbReference>
<dbReference type="InterPro" id="IPR029063">
    <property type="entry name" value="SAM-dependent_MTases_sf"/>
</dbReference>
<keyword evidence="2 4" id="KW-0808">Transferase</keyword>
<name>A0ABW5JLC6_9BACT</name>
<proteinExistence type="predicted"/>
<keyword evidence="3" id="KW-0949">S-adenosyl-L-methionine</keyword>
<evidence type="ECO:0000256" key="1">
    <source>
        <dbReference type="ARBA" id="ARBA00022603"/>
    </source>
</evidence>
<keyword evidence="1 4" id="KW-0489">Methyltransferase</keyword>
<protein>
    <submittedName>
        <fullName evidence="4">O-methyltransferase</fullName>
        <ecNumber evidence="4">2.1.1.-</ecNumber>
    </submittedName>
</protein>
<evidence type="ECO:0000256" key="3">
    <source>
        <dbReference type="ARBA" id="ARBA00022691"/>
    </source>
</evidence>